<evidence type="ECO:0000313" key="3">
    <source>
        <dbReference type="Proteomes" id="UP000178336"/>
    </source>
</evidence>
<dbReference type="Proteomes" id="UP000178336">
    <property type="component" value="Unassembled WGS sequence"/>
</dbReference>
<accession>A0A1F5GV72</accession>
<feature type="compositionally biased region" description="Polar residues" evidence="1">
    <location>
        <begin position="1"/>
        <end position="11"/>
    </location>
</feature>
<gene>
    <name evidence="2" type="ORF">A3A48_02465</name>
</gene>
<feature type="region of interest" description="Disordered" evidence="1">
    <location>
        <begin position="1"/>
        <end position="33"/>
    </location>
</feature>
<evidence type="ECO:0000313" key="2">
    <source>
        <dbReference type="EMBL" id="OGD95734.1"/>
    </source>
</evidence>
<sequence>MKWTAAQQKYANSAKGRASRLKYQSSEKGREARKRYMANKKAKRLELKQEPQIEQKVVESAIAPVEKKAEVVKIDKAPKSN</sequence>
<protein>
    <submittedName>
        <fullName evidence="2">Uncharacterized protein</fullName>
    </submittedName>
</protein>
<reference evidence="2 3" key="1">
    <citation type="journal article" date="2016" name="Nat. Commun.">
        <title>Thousands of microbial genomes shed light on interconnected biogeochemical processes in an aquifer system.</title>
        <authorList>
            <person name="Anantharaman K."/>
            <person name="Brown C.T."/>
            <person name="Hug L.A."/>
            <person name="Sharon I."/>
            <person name="Castelle C.J."/>
            <person name="Probst A.J."/>
            <person name="Thomas B.C."/>
            <person name="Singh A."/>
            <person name="Wilkins M.J."/>
            <person name="Karaoz U."/>
            <person name="Brodie E.L."/>
            <person name="Williams K.H."/>
            <person name="Hubbard S.S."/>
            <person name="Banfield J.F."/>
        </authorList>
    </citation>
    <scope>NUCLEOTIDE SEQUENCE [LARGE SCALE GENOMIC DNA]</scope>
</reference>
<organism evidence="2 3">
    <name type="scientific">Candidatus Curtissbacteria bacterium RIFCSPLOWO2_01_FULL_37_9</name>
    <dbReference type="NCBI Taxonomy" id="1797724"/>
    <lineage>
        <taxon>Bacteria</taxon>
        <taxon>Candidatus Curtissiibacteriota</taxon>
    </lineage>
</organism>
<name>A0A1F5GV72_9BACT</name>
<dbReference type="PROSITE" id="PS50096">
    <property type="entry name" value="IQ"/>
    <property type="match status" value="1"/>
</dbReference>
<evidence type="ECO:0000256" key="1">
    <source>
        <dbReference type="SAM" id="MobiDB-lite"/>
    </source>
</evidence>
<proteinExistence type="predicted"/>
<dbReference type="AlphaFoldDB" id="A0A1F5GV72"/>
<comment type="caution">
    <text evidence="2">The sequence shown here is derived from an EMBL/GenBank/DDBJ whole genome shotgun (WGS) entry which is preliminary data.</text>
</comment>
<dbReference type="EMBL" id="MFBN01000011">
    <property type="protein sequence ID" value="OGD95734.1"/>
    <property type="molecule type" value="Genomic_DNA"/>
</dbReference>